<dbReference type="SUPFAM" id="SSF53756">
    <property type="entry name" value="UDP-Glycosyltransferase/glycogen phosphorylase"/>
    <property type="match status" value="1"/>
</dbReference>
<organism evidence="3 4">
    <name type="scientific">Bifidobacterium callitrichidarum</name>
    <dbReference type="NCBI Taxonomy" id="2052941"/>
    <lineage>
        <taxon>Bacteria</taxon>
        <taxon>Bacillati</taxon>
        <taxon>Actinomycetota</taxon>
        <taxon>Actinomycetes</taxon>
        <taxon>Bifidobacteriales</taxon>
        <taxon>Bifidobacteriaceae</taxon>
        <taxon>Bifidobacterium</taxon>
    </lineage>
</organism>
<comment type="caution">
    <text evidence="3">The sequence shown here is derived from an EMBL/GenBank/DDBJ whole genome shotgun (WGS) entry which is preliminary data.</text>
</comment>
<dbReference type="EMBL" id="QFFM01000017">
    <property type="protein sequence ID" value="PWG64450.1"/>
    <property type="molecule type" value="Genomic_DNA"/>
</dbReference>
<protein>
    <recommendedName>
        <fullName evidence="2">Glycosyl transferase family 1 domain-containing protein</fullName>
    </recommendedName>
</protein>
<evidence type="ECO:0000256" key="1">
    <source>
        <dbReference type="ARBA" id="ARBA00022679"/>
    </source>
</evidence>
<dbReference type="GO" id="GO:0016757">
    <property type="term" value="F:glycosyltransferase activity"/>
    <property type="evidence" value="ECO:0007669"/>
    <property type="project" value="InterPro"/>
</dbReference>
<dbReference type="PANTHER" id="PTHR45947">
    <property type="entry name" value="SULFOQUINOVOSYL TRANSFERASE SQD2"/>
    <property type="match status" value="1"/>
</dbReference>
<evidence type="ECO:0000259" key="2">
    <source>
        <dbReference type="Pfam" id="PF00534"/>
    </source>
</evidence>
<feature type="domain" description="Glycosyl transferase family 1" evidence="2">
    <location>
        <begin position="201"/>
        <end position="373"/>
    </location>
</feature>
<keyword evidence="1" id="KW-0808">Transferase</keyword>
<proteinExistence type="predicted"/>
<dbReference type="Pfam" id="PF00534">
    <property type="entry name" value="Glycos_transf_1"/>
    <property type="match status" value="1"/>
</dbReference>
<dbReference type="OrthoDB" id="9810929at2"/>
<evidence type="ECO:0000313" key="3">
    <source>
        <dbReference type="EMBL" id="PWG64450.1"/>
    </source>
</evidence>
<name>A0A2U2N5P7_9BIFI</name>
<dbReference type="RefSeq" id="WP_109057451.1">
    <property type="nucleotide sequence ID" value="NZ_QFFM01000017.1"/>
</dbReference>
<dbReference type="Proteomes" id="UP000245876">
    <property type="component" value="Unassembled WGS sequence"/>
</dbReference>
<dbReference type="CDD" id="cd03801">
    <property type="entry name" value="GT4_PimA-like"/>
    <property type="match status" value="1"/>
</dbReference>
<dbReference type="PANTHER" id="PTHR45947:SF3">
    <property type="entry name" value="SULFOQUINOVOSYL TRANSFERASE SQD2"/>
    <property type="match status" value="1"/>
</dbReference>
<dbReference type="InterPro" id="IPR050194">
    <property type="entry name" value="Glycosyltransferase_grp1"/>
</dbReference>
<evidence type="ECO:0000313" key="4">
    <source>
        <dbReference type="Proteomes" id="UP000245876"/>
    </source>
</evidence>
<keyword evidence="4" id="KW-1185">Reference proteome</keyword>
<dbReference type="InterPro" id="IPR001296">
    <property type="entry name" value="Glyco_trans_1"/>
</dbReference>
<dbReference type="AlphaFoldDB" id="A0A2U2N5P7"/>
<accession>A0A2U2N5P7</accession>
<gene>
    <name evidence="3" type="ORF">DF196_08680</name>
</gene>
<dbReference type="Gene3D" id="3.40.50.2000">
    <property type="entry name" value="Glycogen Phosphorylase B"/>
    <property type="match status" value="2"/>
</dbReference>
<reference evidence="3 4" key="1">
    <citation type="journal article" date="2018" name="Int. J. Syst. Evol. Microbiol.">
        <title>Bifidobacterium callitrichidarum sp. nov. from the faeces of the emperor tamarin (Saguinus imperator).</title>
        <authorList>
            <person name="Modesto M."/>
            <person name="Michelini S."/>
            <person name="Sansosti M.C."/>
            <person name="De Filippo C."/>
            <person name="Cavalieri D."/>
            <person name="Qvirist L."/>
            <person name="Andlid T."/>
            <person name="Spiezio C."/>
            <person name="Sandri C."/>
            <person name="Pascarelli S."/>
            <person name="Sgorbati B."/>
            <person name="Mattarelli P."/>
        </authorList>
    </citation>
    <scope>NUCLEOTIDE SEQUENCE [LARGE SCALE GENOMIC DNA]</scope>
    <source>
        <strain evidence="3 4">TRI 5</strain>
    </source>
</reference>
<sequence>MKTMLMIPPQFLPVPAVRGGAVEELCTRLIEGNETSPRYDITVLSKPDDALEGARYCHTNIVPIQATRIHRVLARIINKIVFLTHRGQYVTPEALKILVLVLRGRHDVILVENDMLACNMISGFKWLKKRVRLIYHMHNDYDGSSKTPALVRDIMPHVDVFLVISEYLRSQVVSAEAVDMSDKVKVLDNAIDIKAFKQGGDRERWRREFGIDSRDMTFVYSGRITPEKGVRELIEAYIRMANASDCSTKLLIVGKSWFGTDDVDPYAEELKALSAGRDDIIFTGFVQHEDMPGVLSAADVAVIPSRWKEPFGLVVLEAMAAGLAIIATRSGAIPEIVSNESAFLINNEDDTIVDDLAAAMHTALDSEKRMQKIHDAQLTLTQHPEYDVHGYFDRFCDLIDERK</sequence>